<dbReference type="GO" id="GO:0016020">
    <property type="term" value="C:membrane"/>
    <property type="evidence" value="ECO:0007669"/>
    <property type="project" value="UniProtKB-SubCell"/>
</dbReference>
<feature type="transmembrane region" description="Helical" evidence="11">
    <location>
        <begin position="311"/>
        <end position="329"/>
    </location>
</feature>
<keyword evidence="7 11" id="KW-1133">Transmembrane helix</keyword>
<keyword evidence="5 11" id="KW-0812">Transmembrane</keyword>
<reference evidence="15 16" key="1">
    <citation type="submission" date="2018-10" db="EMBL/GenBank/DDBJ databases">
        <title>A high-quality apple genome assembly.</title>
        <authorList>
            <person name="Hu J."/>
        </authorList>
    </citation>
    <scope>NUCLEOTIDE SEQUENCE [LARGE SCALE GENOMIC DNA]</scope>
    <source>
        <strain evidence="16">cv. HFTH1</strain>
        <tissue evidence="15">Young leaf</tissue>
    </source>
</reference>
<accession>A0A498IUB6</accession>
<dbReference type="InterPro" id="IPR006153">
    <property type="entry name" value="Cation/H_exchanger_TM"/>
</dbReference>
<feature type="transmembrane region" description="Helical" evidence="11">
    <location>
        <begin position="1052"/>
        <end position="1070"/>
    </location>
</feature>
<evidence type="ECO:0000256" key="10">
    <source>
        <dbReference type="ARBA" id="ARBA00038341"/>
    </source>
</evidence>
<feature type="transmembrane region" description="Helical" evidence="11">
    <location>
        <begin position="359"/>
        <end position="377"/>
    </location>
</feature>
<dbReference type="GO" id="GO:1902600">
    <property type="term" value="P:proton transmembrane transport"/>
    <property type="evidence" value="ECO:0007669"/>
    <property type="project" value="InterPro"/>
</dbReference>
<feature type="transmembrane region" description="Helical" evidence="11">
    <location>
        <begin position="79"/>
        <end position="97"/>
    </location>
</feature>
<feature type="transmembrane region" description="Helical" evidence="11">
    <location>
        <begin position="170"/>
        <end position="189"/>
    </location>
</feature>
<evidence type="ECO:0000259" key="14">
    <source>
        <dbReference type="Pfam" id="PF23259"/>
    </source>
</evidence>
<evidence type="ECO:0000256" key="7">
    <source>
        <dbReference type="ARBA" id="ARBA00022989"/>
    </source>
</evidence>
<evidence type="ECO:0000313" key="15">
    <source>
        <dbReference type="EMBL" id="RXH84953.1"/>
    </source>
</evidence>
<keyword evidence="9 11" id="KW-0472">Membrane</keyword>
<evidence type="ECO:0000256" key="11">
    <source>
        <dbReference type="SAM" id="Phobius"/>
    </source>
</evidence>
<evidence type="ECO:0008006" key="17">
    <source>
        <dbReference type="Google" id="ProtNLM"/>
    </source>
</evidence>
<feature type="transmembrane region" description="Helical" evidence="11">
    <location>
        <begin position="397"/>
        <end position="418"/>
    </location>
</feature>
<feature type="transmembrane region" description="Helical" evidence="11">
    <location>
        <begin position="1091"/>
        <end position="1121"/>
    </location>
</feature>
<evidence type="ECO:0000256" key="9">
    <source>
        <dbReference type="ARBA" id="ARBA00023136"/>
    </source>
</evidence>
<feature type="transmembrane region" description="Helical" evidence="11">
    <location>
        <begin position="919"/>
        <end position="938"/>
    </location>
</feature>
<evidence type="ECO:0000256" key="5">
    <source>
        <dbReference type="ARBA" id="ARBA00022692"/>
    </source>
</evidence>
<dbReference type="Gene3D" id="1.20.1530.20">
    <property type="match status" value="2"/>
</dbReference>
<feature type="transmembrane region" description="Helical" evidence="11">
    <location>
        <begin position="425"/>
        <end position="444"/>
    </location>
</feature>
<feature type="transmembrane region" description="Helical" evidence="11">
    <location>
        <begin position="889"/>
        <end position="907"/>
    </location>
</feature>
<evidence type="ECO:0000256" key="2">
    <source>
        <dbReference type="ARBA" id="ARBA00022448"/>
    </source>
</evidence>
<feature type="domain" description="Cation/H(+) antiporter central" evidence="13">
    <location>
        <begin position="533"/>
        <end position="661"/>
    </location>
</feature>
<dbReference type="GO" id="GO:0015297">
    <property type="term" value="F:antiporter activity"/>
    <property type="evidence" value="ECO:0007669"/>
    <property type="project" value="UniProtKB-KW"/>
</dbReference>
<keyword evidence="4" id="KW-0633">Potassium transport</keyword>
<feature type="transmembrane region" description="Helical" evidence="11">
    <location>
        <begin position="1168"/>
        <end position="1194"/>
    </location>
</feature>
<dbReference type="InterPro" id="IPR057291">
    <property type="entry name" value="CHX17_2nd"/>
</dbReference>
<dbReference type="PANTHER" id="PTHR32468:SF66">
    <property type="entry name" value="CATION_H+ EXCHANGER DOMAIN-CONTAINING PROTEIN"/>
    <property type="match status" value="1"/>
</dbReference>
<dbReference type="Pfam" id="PF00999">
    <property type="entry name" value="Na_H_Exchanger"/>
    <property type="match status" value="2"/>
</dbReference>
<feature type="domain" description="Cation/H(+) antiporter central" evidence="13">
    <location>
        <begin position="1310"/>
        <end position="1448"/>
    </location>
</feature>
<dbReference type="InterPro" id="IPR038770">
    <property type="entry name" value="Na+/solute_symporter_sf"/>
</dbReference>
<comment type="subcellular location">
    <subcellularLocation>
        <location evidence="1">Membrane</location>
        <topology evidence="1">Multi-pass membrane protein</topology>
    </subcellularLocation>
</comment>
<feature type="transmembrane region" description="Helical" evidence="11">
    <location>
        <begin position="1018"/>
        <end position="1040"/>
    </location>
</feature>
<dbReference type="InterPro" id="IPR057290">
    <property type="entry name" value="CHX17_C"/>
</dbReference>
<dbReference type="InterPro" id="IPR050794">
    <property type="entry name" value="CPA2_transporter"/>
</dbReference>
<feature type="transmembrane region" description="Helical" evidence="11">
    <location>
        <begin position="858"/>
        <end position="877"/>
    </location>
</feature>
<dbReference type="Proteomes" id="UP000290289">
    <property type="component" value="Chromosome 11"/>
</dbReference>
<dbReference type="GO" id="GO:0006813">
    <property type="term" value="P:potassium ion transport"/>
    <property type="evidence" value="ECO:0007669"/>
    <property type="project" value="UniProtKB-KW"/>
</dbReference>
<evidence type="ECO:0000256" key="4">
    <source>
        <dbReference type="ARBA" id="ARBA00022538"/>
    </source>
</evidence>
<evidence type="ECO:0000256" key="8">
    <source>
        <dbReference type="ARBA" id="ARBA00023065"/>
    </source>
</evidence>
<dbReference type="EMBL" id="RDQH01000337">
    <property type="protein sequence ID" value="RXH84953.1"/>
    <property type="molecule type" value="Genomic_DNA"/>
</dbReference>
<keyword evidence="8" id="KW-0406">Ion transport</keyword>
<evidence type="ECO:0000256" key="6">
    <source>
        <dbReference type="ARBA" id="ARBA00022958"/>
    </source>
</evidence>
<keyword evidence="6" id="KW-0630">Potassium</keyword>
<feature type="transmembrane region" description="Helical" evidence="11">
    <location>
        <begin position="985"/>
        <end position="1006"/>
    </location>
</feature>
<proteinExistence type="inferred from homology"/>
<comment type="caution">
    <text evidence="15">The sequence shown here is derived from an EMBL/GenBank/DDBJ whole genome shotgun (WGS) entry which is preliminary data.</text>
</comment>
<feature type="domain" description="Cation/H+ exchanger transmembrane" evidence="12">
    <location>
        <begin position="92"/>
        <end position="475"/>
    </location>
</feature>
<feature type="transmembrane region" description="Helical" evidence="11">
    <location>
        <begin position="1141"/>
        <end position="1161"/>
    </location>
</feature>
<dbReference type="GO" id="GO:0012505">
    <property type="term" value="C:endomembrane system"/>
    <property type="evidence" value="ECO:0007669"/>
    <property type="project" value="TreeGrafter"/>
</dbReference>
<feature type="transmembrane region" description="Helical" evidence="11">
    <location>
        <begin position="1206"/>
        <end position="1228"/>
    </location>
</feature>
<gene>
    <name evidence="15" type="ORF">DVH24_041721</name>
</gene>
<dbReference type="Pfam" id="PF23259">
    <property type="entry name" value="CHX17_C"/>
    <property type="match status" value="1"/>
</dbReference>
<feature type="transmembrane region" description="Helical" evidence="11">
    <location>
        <begin position="138"/>
        <end position="158"/>
    </location>
</feature>
<feature type="transmembrane region" description="Helical" evidence="11">
    <location>
        <begin position="950"/>
        <end position="973"/>
    </location>
</feature>
<keyword evidence="16" id="KW-1185">Reference proteome</keyword>
<keyword evidence="3" id="KW-0050">Antiport</keyword>
<sequence>MDKGRPNLHSFLCLSDKKRENTREASGHETMATHTATNLTSSETRVTECTEFPPNVHSPGLYSGNYTDRDHQMYTLPNLEIQMVLIFIITQAFYYVFRYFGVPRFSCQIITGIILSPTLLGHYNFFKNFLFNVNSQESLGLLAELGYGLFMFLVGVKMDLGMIKRTGKKGLYTGIACVVAPLLVSMAVQATLNAKMFSLTRHERFELPFVTQLHSITPFPVVACLLEELKILNSEIGRLGMSAALVSDMISVFLQFMGQVARIGKVSIEPRDMITAIAIAVGYVTIVIIIIRPIMLWMIRQTPENRPVKKGYVNMTIILVLLSGLFSHLYGQGFYFGPFIFGLAVPAGPPLGSAIEEKLNMFVSDVLLPIFVTTSAMRTNFWSLDHFLTDQFAQINGILMLVALVTKFIASLTVPLYCKMPFVDALSIAFILSCKGIVNLASYTDFRDSQDISESAFALAMTSVIVTATLMPILVNFLYDPSRKYAGYQRRNMMHSKPNSELRILACIHRSANMPALINLLDAACPSRDNPIAVYVLHLIELVGRASPIFISHQMQKKSTSNTSYSDNVILYFNHFLRENLGAVSLSIFTAISPPKYMHEDICTLALDKLCSLIVLPFHRRWSMDGSVESEDNSVRNLNCSVLERAPCSVGILVDRGHLGQSTSIVAPESSFSVAIIFLGGKDDREALSFAKRMANDSTISLTVIRLVAANSVACTDWDSVLDTEEMKGFRYNDVGEGFVIYLEEVVKDGPQTALVLRSMVDEFDLIIVGRRHMVQSQQTAGLSEWSEFPELGTLGDLLASPDINCRASILPELLDDSNAMVKANALSNQTWVCQVRKLSRPKGYFFGDSPLNFDTPLLYVQLSISALLAAFLQFILNPLGQTAFIPQMLAGIILGPSVIGSGNAFADTVFPLKSFYISQTYALFGVMLFLFLVGVKMDISLVKQSGRKAVVIGLSSFFVPLILNISFAFILRKTVAMETNLRKSIIIIAVFQCLSSFHVIACLLADLNLLNSEIGRLAVSSSTVSGVLSLIWVSLAFTIRQSNISKKDLSLPFMGLSLFCMFILIVYILRPIMLWIVAQITDKGRSMKDSYIFSVFIMIMVCSFLGEVVGQHFIMGPMILGLAVPDGPPLGSALVEKLDSYVSSILLPSYFVLTGARINFSMISMKTVWIVELLVMSSFCGKLVGTVVPSLYFKMSPADSLSLGLIMSAQGILDVINLNHALLLFLIDEEAYSVMALSALVLTAIITPIVKYLYNPSKRYMSTKRRRTIEHAFHNAELRILACIYQEESTPSIISLLEVSNPTPKTPICFYVVHLVRLSGRTAPILTTHRLEKRSASTFHSGNSDRIVNAFRLYEEHSSGGLIMNALTAIAPYATMHDDVCTLALEKRTSMVLIPFHKQFNSLSCTEELSKPIRSVNLNILRNSPCSVGILLDRGTLNTNTSLSCKNLYNIGIIFVEGPDDREALAYAMRMAEHPFVSLTVVRLADNRKCSVHKKHDLELLSKCKIEIAGKKQHVYKEERVKDSVDMINVIRTIENFYDLILVGRRHDSDSPLFMGLTEWNEFPELGFIGDMLASSDSNCEVSVLVVQQQMVGNDQQMVDDNSFNKSYGIPSFSVVDIPRDDRVHPLPY</sequence>
<evidence type="ECO:0000259" key="13">
    <source>
        <dbReference type="Pfam" id="PF23256"/>
    </source>
</evidence>
<evidence type="ECO:0000313" key="16">
    <source>
        <dbReference type="Proteomes" id="UP000290289"/>
    </source>
</evidence>
<dbReference type="GO" id="GO:0006885">
    <property type="term" value="P:regulation of pH"/>
    <property type="evidence" value="ECO:0007669"/>
    <property type="project" value="UniProtKB-ARBA"/>
</dbReference>
<feature type="transmembrane region" description="Helical" evidence="11">
    <location>
        <begin position="1235"/>
        <end position="1255"/>
    </location>
</feature>
<keyword evidence="2" id="KW-0813">Transport</keyword>
<feature type="transmembrane region" description="Helical" evidence="11">
    <location>
        <begin position="273"/>
        <end position="299"/>
    </location>
</feature>
<dbReference type="PANTHER" id="PTHR32468">
    <property type="entry name" value="CATION/H + ANTIPORTER"/>
    <property type="match status" value="1"/>
</dbReference>
<organism evidence="15 16">
    <name type="scientific">Malus domestica</name>
    <name type="common">Apple</name>
    <name type="synonym">Pyrus malus</name>
    <dbReference type="NCBI Taxonomy" id="3750"/>
    <lineage>
        <taxon>Eukaryota</taxon>
        <taxon>Viridiplantae</taxon>
        <taxon>Streptophyta</taxon>
        <taxon>Embryophyta</taxon>
        <taxon>Tracheophyta</taxon>
        <taxon>Spermatophyta</taxon>
        <taxon>Magnoliopsida</taxon>
        <taxon>eudicotyledons</taxon>
        <taxon>Gunneridae</taxon>
        <taxon>Pentapetalae</taxon>
        <taxon>rosids</taxon>
        <taxon>fabids</taxon>
        <taxon>Rosales</taxon>
        <taxon>Rosaceae</taxon>
        <taxon>Amygdaloideae</taxon>
        <taxon>Maleae</taxon>
        <taxon>Malus</taxon>
    </lineage>
</organism>
<evidence type="ECO:0000256" key="1">
    <source>
        <dbReference type="ARBA" id="ARBA00004141"/>
    </source>
</evidence>
<feature type="transmembrane region" description="Helical" evidence="11">
    <location>
        <begin position="456"/>
        <end position="479"/>
    </location>
</feature>
<feature type="transmembrane region" description="Helical" evidence="11">
    <location>
        <begin position="109"/>
        <end position="126"/>
    </location>
</feature>
<feature type="domain" description="Cation/H+ exchanger transmembrane" evidence="12">
    <location>
        <begin position="867"/>
        <end position="1252"/>
    </location>
</feature>
<comment type="similarity">
    <text evidence="10">Belongs to the monovalent cation:proton antiporter 2 (CPA2) transporter (TC 2.A.37) family. CHX (TC 2.A.37.4) subfamily.</text>
</comment>
<name>A0A498IUB6_MALDO</name>
<dbReference type="Pfam" id="PF23256">
    <property type="entry name" value="CHX17_2nd"/>
    <property type="match status" value="2"/>
</dbReference>
<dbReference type="FunFam" id="1.20.1530.20:FF:000003">
    <property type="entry name" value="Cation/H(+) antiporter 15"/>
    <property type="match status" value="2"/>
</dbReference>
<evidence type="ECO:0000256" key="3">
    <source>
        <dbReference type="ARBA" id="ARBA00022449"/>
    </source>
</evidence>
<feature type="domain" description="Cation/H(+) antiporter C-terminal" evidence="14">
    <location>
        <begin position="1452"/>
        <end position="1591"/>
    </location>
</feature>
<evidence type="ECO:0000259" key="12">
    <source>
        <dbReference type="Pfam" id="PF00999"/>
    </source>
</evidence>
<dbReference type="STRING" id="3750.A0A498IUB6"/>
<protein>
    <recommendedName>
        <fullName evidence="17">Cation/H+ exchanger domain-containing protein</fullName>
    </recommendedName>
</protein>